<feature type="region of interest" description="Disordered" evidence="1">
    <location>
        <begin position="210"/>
        <end position="229"/>
    </location>
</feature>
<proteinExistence type="predicted"/>
<feature type="compositionally biased region" description="Basic and acidic residues" evidence="1">
    <location>
        <begin position="210"/>
        <end position="224"/>
    </location>
</feature>
<evidence type="ECO:0008006" key="4">
    <source>
        <dbReference type="Google" id="ProtNLM"/>
    </source>
</evidence>
<gene>
    <name evidence="3" type="ORF">TVY486_0200290</name>
</gene>
<sequence length="864" mass="94721">MWRRWFGAPSCACKQLWQLTLVPERALALFPTATRGVSVASSGNWTEACMQRHKILKRQQRPNHALFRRILSELHAAANPTGGTNGIGAYDAAIPVEEPLTADLAQLEQLGVTDIMKGLTEDKEHSWTPACPSVDISSLMQSSIFTEACKAGVACQIRPVSVLKRVLAALGEKGIGPERHISSAALAVLYRAAATRVMSRILTLQRRMEDAVTSRKTPKDENKRPQSSVWGVHGDQGEIAWLRWELAEERRRSYELLCATRNVNCAADDSLAHQQFDKYRAMTCLAAALQDPTLLRESLEETVAFHSRQLEKWASLRLLTVLAHCVDTDPEHFVFVQNTVLSFFLRTDVGYLSETVAVSRDALCAVLRALSRVALDSCTKMTMAQSFYCQVQQSSCAEVCDSPSVVSALLLLASSARDGDAALLTYNQLAAPSVRAAESAENIAALMIAERKALHDAARFFSLAQLSRLTIVSTAVHLLAAKLLLQECDSEVIYTALDLINRQHEVDPQCTFFLRLLVLQRDMQITMKRAELRDDRVCAHAQRVIEEWCAKLGAAGISTLSLTTLQLIGQLWKELKTVADHSSGDEQGASISSGEELARLLGFMENLLAAFSTGWLRHRAVVGRTPRYHLTVNQLRNWMRNGDNIALAKGATQTAHHSRFAACINFEVSSLGAERCCELVEEAFQTLSTAASALCAEDNGKCAVVLSFSDYVQLCLLEEAGATARTLNSGASQQTFRFDLETLNCCEPLIYVTDAQGELLLQNDGEAANVAVQRRIEIKALGAVPFSVELGDNVVVKWLSRWLAESRALSSNVQGVFERQLEMLLRSEIAAEDSALVGGSDNNGSESEGATLPCFVSIDTSEAS</sequence>
<organism evidence="3">
    <name type="scientific">Trypanosoma vivax (strain Y486)</name>
    <dbReference type="NCBI Taxonomy" id="1055687"/>
    <lineage>
        <taxon>Eukaryota</taxon>
        <taxon>Discoba</taxon>
        <taxon>Euglenozoa</taxon>
        <taxon>Kinetoplastea</taxon>
        <taxon>Metakinetoplastina</taxon>
        <taxon>Trypanosomatida</taxon>
        <taxon>Trypanosomatidae</taxon>
        <taxon>Trypanosoma</taxon>
        <taxon>Duttonella</taxon>
    </lineage>
</organism>
<protein>
    <recommendedName>
        <fullName evidence="4">RAP domain-containing protein</fullName>
    </recommendedName>
</protein>
<dbReference type="VEuPathDB" id="TriTrypDB:TvY486_0200290"/>
<feature type="signal peptide" evidence="2">
    <location>
        <begin position="1"/>
        <end position="28"/>
    </location>
</feature>
<keyword evidence="2" id="KW-0732">Signal</keyword>
<dbReference type="EMBL" id="HE573018">
    <property type="protein sequence ID" value="CCC46610.1"/>
    <property type="molecule type" value="Genomic_DNA"/>
</dbReference>
<accession>G0TRN9</accession>
<evidence type="ECO:0000256" key="1">
    <source>
        <dbReference type="SAM" id="MobiDB-lite"/>
    </source>
</evidence>
<dbReference type="AlphaFoldDB" id="G0TRN9"/>
<feature type="chain" id="PRO_5003409693" description="RAP domain-containing protein" evidence="2">
    <location>
        <begin position="29"/>
        <end position="864"/>
    </location>
</feature>
<evidence type="ECO:0000313" key="3">
    <source>
        <dbReference type="EMBL" id="CCC46610.1"/>
    </source>
</evidence>
<evidence type="ECO:0000256" key="2">
    <source>
        <dbReference type="SAM" id="SignalP"/>
    </source>
</evidence>
<name>G0TRN9_TRYVY</name>
<reference evidence="3" key="1">
    <citation type="journal article" date="2012" name="Proc. Natl. Acad. Sci. U.S.A.">
        <title>Antigenic diversity is generated by distinct evolutionary mechanisms in African trypanosome species.</title>
        <authorList>
            <person name="Jackson A.P."/>
            <person name="Berry A."/>
            <person name="Aslett M."/>
            <person name="Allison H.C."/>
            <person name="Burton P."/>
            <person name="Vavrova-Anderson J."/>
            <person name="Brown R."/>
            <person name="Browne H."/>
            <person name="Corton N."/>
            <person name="Hauser H."/>
            <person name="Gamble J."/>
            <person name="Gilderthorp R."/>
            <person name="Marcello L."/>
            <person name="McQuillan J."/>
            <person name="Otto T.D."/>
            <person name="Quail M.A."/>
            <person name="Sanders M.J."/>
            <person name="van Tonder A."/>
            <person name="Ginger M.L."/>
            <person name="Field M.C."/>
            <person name="Barry J.D."/>
            <person name="Hertz-Fowler C."/>
            <person name="Berriman M."/>
        </authorList>
    </citation>
    <scope>NUCLEOTIDE SEQUENCE</scope>
    <source>
        <strain evidence="3">Y486</strain>
    </source>
</reference>